<dbReference type="InterPro" id="IPR051531">
    <property type="entry name" value="N-acetyltransferase"/>
</dbReference>
<dbReference type="PANTHER" id="PTHR43792:SF1">
    <property type="entry name" value="N-ACETYLTRANSFERASE DOMAIN-CONTAINING PROTEIN"/>
    <property type="match status" value="1"/>
</dbReference>
<dbReference type="AlphaFoldDB" id="A0A220U9A8"/>
<evidence type="ECO:0000313" key="2">
    <source>
        <dbReference type="EMBL" id="ASK64461.1"/>
    </source>
</evidence>
<evidence type="ECO:0000259" key="1">
    <source>
        <dbReference type="PROSITE" id="PS51186"/>
    </source>
</evidence>
<dbReference type="GO" id="GO:0016747">
    <property type="term" value="F:acyltransferase activity, transferring groups other than amino-acyl groups"/>
    <property type="evidence" value="ECO:0007669"/>
    <property type="project" value="InterPro"/>
</dbReference>
<accession>A0A220U9A8</accession>
<dbReference type="EMBL" id="CP022315">
    <property type="protein sequence ID" value="ASK64461.1"/>
    <property type="molecule type" value="Genomic_DNA"/>
</dbReference>
<name>A0A220U9A8_9BACI</name>
<organism evidence="2 3">
    <name type="scientific">Virgibacillus phasianinus</name>
    <dbReference type="NCBI Taxonomy" id="2017483"/>
    <lineage>
        <taxon>Bacteria</taxon>
        <taxon>Bacillati</taxon>
        <taxon>Bacillota</taxon>
        <taxon>Bacilli</taxon>
        <taxon>Bacillales</taxon>
        <taxon>Bacillaceae</taxon>
        <taxon>Virgibacillus</taxon>
    </lineage>
</organism>
<dbReference type="PROSITE" id="PS51186">
    <property type="entry name" value="GNAT"/>
    <property type="match status" value="1"/>
</dbReference>
<dbReference type="PANTHER" id="PTHR43792">
    <property type="entry name" value="GNAT FAMILY, PUTATIVE (AFU_ORTHOLOGUE AFUA_3G00765)-RELATED-RELATED"/>
    <property type="match status" value="1"/>
</dbReference>
<keyword evidence="3" id="KW-1185">Reference proteome</keyword>
<dbReference type="InterPro" id="IPR000182">
    <property type="entry name" value="GNAT_dom"/>
</dbReference>
<gene>
    <name evidence="2" type="ORF">CFK37_17935</name>
</gene>
<keyword evidence="2" id="KW-0808">Transferase</keyword>
<evidence type="ECO:0000313" key="3">
    <source>
        <dbReference type="Proteomes" id="UP000198312"/>
    </source>
</evidence>
<protein>
    <submittedName>
        <fullName evidence="2">GNAT family N-acetyltransferase</fullName>
    </submittedName>
</protein>
<dbReference type="OrthoDB" id="9798081at2"/>
<dbReference type="Gene3D" id="3.40.630.30">
    <property type="match status" value="1"/>
</dbReference>
<dbReference type="InterPro" id="IPR016181">
    <property type="entry name" value="Acyl_CoA_acyltransferase"/>
</dbReference>
<reference evidence="2 3" key="1">
    <citation type="submission" date="2017-07" db="EMBL/GenBank/DDBJ databases">
        <title>Virgibacillus sp. LM2416.</title>
        <authorList>
            <person name="Tak E.J."/>
            <person name="Bae J.-W."/>
        </authorList>
    </citation>
    <scope>NUCLEOTIDE SEQUENCE [LARGE SCALE GENOMIC DNA]</scope>
    <source>
        <strain evidence="2 3">LM2416</strain>
    </source>
</reference>
<sequence length="170" mass="19288">MNKLPIVSERLLFRPYNDNDFDFIMSLLSDPEVVRFIGNGKTRDKAEGIDFLNWIYRTYELGEDLGLLALVNKENDTLIGHAGLVPQTIEGNQEIEIGYWISHKHWGKGYATESAKALLEYGNKYLDKQRFISLIQPDNLASQKVAKKIGMGLDREIVLGGKDVHVYSTV</sequence>
<dbReference type="SUPFAM" id="SSF55729">
    <property type="entry name" value="Acyl-CoA N-acyltransferases (Nat)"/>
    <property type="match status" value="1"/>
</dbReference>
<dbReference type="KEGG" id="vil:CFK37_17935"/>
<feature type="domain" description="N-acetyltransferase" evidence="1">
    <location>
        <begin position="11"/>
        <end position="170"/>
    </location>
</feature>
<proteinExistence type="predicted"/>
<dbReference type="Pfam" id="PF13302">
    <property type="entry name" value="Acetyltransf_3"/>
    <property type="match status" value="1"/>
</dbReference>
<dbReference type="Proteomes" id="UP000198312">
    <property type="component" value="Chromosome"/>
</dbReference>